<name>R8BIL7_PHAM7</name>
<dbReference type="eggNOG" id="KOG0805">
    <property type="taxonomic scope" value="Eukaryota"/>
</dbReference>
<dbReference type="PROSITE" id="PS50263">
    <property type="entry name" value="CN_HYDROLASE"/>
    <property type="match status" value="1"/>
</dbReference>
<dbReference type="PROSITE" id="PS00920">
    <property type="entry name" value="NITRIL_CHT_1"/>
    <property type="match status" value="1"/>
</dbReference>
<sequence length="134" mass="14825">MSPTKKIKVAAVQAEPAWNDLQGGVVKVISLIKEASSNGANVVGFPEAFIPGYPWTIWANAALSNAGFMNEYFHNSLEKDSEEMEQIKAAVREAGVFIVLGYSERFKGTLYISQSFIDETGTIVHHRRKIKPTH</sequence>
<dbReference type="AlphaFoldDB" id="R8BIL7"/>
<evidence type="ECO:0000256" key="2">
    <source>
        <dbReference type="ARBA" id="ARBA00022801"/>
    </source>
</evidence>
<evidence type="ECO:0000259" key="6">
    <source>
        <dbReference type="PROSITE" id="PS50263"/>
    </source>
</evidence>
<evidence type="ECO:0000313" key="7">
    <source>
        <dbReference type="EMBL" id="EON99156.1"/>
    </source>
</evidence>
<comment type="catalytic activity">
    <reaction evidence="3">
        <text>a nitrile + 2 H2O = a carboxylate + NH4(+)</text>
        <dbReference type="Rhea" id="RHEA:21724"/>
        <dbReference type="ChEBI" id="CHEBI:15377"/>
        <dbReference type="ChEBI" id="CHEBI:18379"/>
        <dbReference type="ChEBI" id="CHEBI:28938"/>
        <dbReference type="ChEBI" id="CHEBI:29067"/>
        <dbReference type="EC" id="3.5.5.1"/>
    </reaction>
</comment>
<dbReference type="InterPro" id="IPR000132">
    <property type="entry name" value="Nitrilase/CN_hydratase_CS"/>
</dbReference>
<proteinExistence type="inferred from homology"/>
<keyword evidence="8" id="KW-1185">Reference proteome</keyword>
<dbReference type="EC" id="3.5.5.1" evidence="4"/>
<dbReference type="OrthoDB" id="10250282at2759"/>
<accession>R8BIL7</accession>
<keyword evidence="2" id="KW-0378">Hydrolase</keyword>
<dbReference type="Gene3D" id="3.60.110.10">
    <property type="entry name" value="Carbon-nitrogen hydrolase"/>
    <property type="match status" value="1"/>
</dbReference>
<comment type="similarity">
    <text evidence="1">Belongs to the carbon-nitrogen hydrolase superfamily. Nitrilase family.</text>
</comment>
<dbReference type="SUPFAM" id="SSF56317">
    <property type="entry name" value="Carbon-nitrogen hydrolase"/>
    <property type="match status" value="1"/>
</dbReference>
<organism evidence="7 8">
    <name type="scientific">Phaeoacremonium minimum (strain UCR-PA7)</name>
    <name type="common">Esca disease fungus</name>
    <name type="synonym">Togninia minima</name>
    <dbReference type="NCBI Taxonomy" id="1286976"/>
    <lineage>
        <taxon>Eukaryota</taxon>
        <taxon>Fungi</taxon>
        <taxon>Dikarya</taxon>
        <taxon>Ascomycota</taxon>
        <taxon>Pezizomycotina</taxon>
        <taxon>Sordariomycetes</taxon>
        <taxon>Sordariomycetidae</taxon>
        <taxon>Togniniales</taxon>
        <taxon>Togniniaceae</taxon>
        <taxon>Phaeoacremonium</taxon>
    </lineage>
</organism>
<evidence type="ECO:0000256" key="5">
    <source>
        <dbReference type="PROSITE-ProRule" id="PRU10139"/>
    </source>
</evidence>
<evidence type="ECO:0000256" key="4">
    <source>
        <dbReference type="ARBA" id="ARBA00039045"/>
    </source>
</evidence>
<dbReference type="PANTHER" id="PTHR46044:SF14">
    <property type="entry name" value="ARYLACETONITRILASE"/>
    <property type="match status" value="1"/>
</dbReference>
<reference evidence="8" key="1">
    <citation type="journal article" date="2013" name="Genome Announc.">
        <title>Draft genome sequence of the ascomycete Phaeoacremonium aleophilum strain UCR-PA7, a causal agent of the esca disease complex in grapevines.</title>
        <authorList>
            <person name="Blanco-Ulate B."/>
            <person name="Rolshausen P."/>
            <person name="Cantu D."/>
        </authorList>
    </citation>
    <scope>NUCLEOTIDE SEQUENCE [LARGE SCALE GENOMIC DNA]</scope>
    <source>
        <strain evidence="8">UCR-PA7</strain>
    </source>
</reference>
<dbReference type="EMBL" id="KB933178">
    <property type="protein sequence ID" value="EON99156.1"/>
    <property type="molecule type" value="Genomic_DNA"/>
</dbReference>
<evidence type="ECO:0000256" key="1">
    <source>
        <dbReference type="ARBA" id="ARBA00008129"/>
    </source>
</evidence>
<dbReference type="RefSeq" id="XP_007916072.1">
    <property type="nucleotide sequence ID" value="XM_007917881.1"/>
</dbReference>
<dbReference type="KEGG" id="tmn:UCRPA7_5334"/>
<gene>
    <name evidence="7" type="ORF">UCRPA7_5334</name>
</gene>
<dbReference type="PANTHER" id="PTHR46044">
    <property type="entry name" value="NITRILASE"/>
    <property type="match status" value="1"/>
</dbReference>
<dbReference type="HOGENOM" id="CLU_162399_0_0_1"/>
<dbReference type="InterPro" id="IPR044149">
    <property type="entry name" value="Nitrilases_CHs"/>
</dbReference>
<dbReference type="Pfam" id="PF00795">
    <property type="entry name" value="CN_hydrolase"/>
    <property type="match status" value="1"/>
</dbReference>
<dbReference type="InterPro" id="IPR003010">
    <property type="entry name" value="C-N_Hydrolase"/>
</dbReference>
<evidence type="ECO:0000313" key="8">
    <source>
        <dbReference type="Proteomes" id="UP000014074"/>
    </source>
</evidence>
<dbReference type="GO" id="GO:0000257">
    <property type="term" value="F:nitrilase activity"/>
    <property type="evidence" value="ECO:0007669"/>
    <property type="project" value="UniProtKB-EC"/>
</dbReference>
<protein>
    <recommendedName>
        <fullName evidence="4">nitrilase</fullName>
        <ecNumber evidence="4">3.5.5.1</ecNumber>
    </recommendedName>
</protein>
<evidence type="ECO:0000256" key="3">
    <source>
        <dbReference type="ARBA" id="ARBA00036406"/>
    </source>
</evidence>
<dbReference type="InterPro" id="IPR036526">
    <property type="entry name" value="C-N_Hydrolase_sf"/>
</dbReference>
<dbReference type="GeneID" id="19325878"/>
<dbReference type="Proteomes" id="UP000014074">
    <property type="component" value="Unassembled WGS sequence"/>
</dbReference>
<dbReference type="GO" id="GO:0016836">
    <property type="term" value="F:hydro-lyase activity"/>
    <property type="evidence" value="ECO:0007669"/>
    <property type="project" value="UniProtKB-ARBA"/>
</dbReference>
<feature type="active site" description="Proton acceptor" evidence="5">
    <location>
        <position position="47"/>
    </location>
</feature>
<feature type="domain" description="CN hydrolase" evidence="6">
    <location>
        <begin position="7"/>
        <end position="134"/>
    </location>
</feature>